<dbReference type="Proteomes" id="UP001499984">
    <property type="component" value="Unassembled WGS sequence"/>
</dbReference>
<sequence>MTAPSPERARLAVALRELKDRTGLSLVGLAAKTTYSKSSWDRYLNGRTLPPRDAVRKLCRLAGEAEGRCLALWEIAEAEVSPLPPDASPPPGPAVSVSVAPDSPSPPPGSPPRSPKEFPSAGGTVAGAAVAGAGHRSAVAMAVLASVCAVAVGGLAALALLLPHRDGEPLSSLPLSPAATGPRCRGAVCEGRSPMQMKCAAAPTTVSTHRTATGAWMELRYSEECGTSWARMWGTRVGDRIEMTAGGRADPGGPEEPGGPVRSAEVQDAIDADSYIYTPMTAAHPGTVVRACFRPAAGSEGECFDARVPR</sequence>
<dbReference type="SUPFAM" id="SSF47413">
    <property type="entry name" value="lambda repressor-like DNA-binding domains"/>
    <property type="match status" value="1"/>
</dbReference>
<protein>
    <recommendedName>
        <fullName evidence="5">XRE family transcriptional regulator</fullName>
    </recommendedName>
</protein>
<evidence type="ECO:0000313" key="4">
    <source>
        <dbReference type="Proteomes" id="UP001499984"/>
    </source>
</evidence>
<name>A0ABP7VFB9_9ACTN</name>
<dbReference type="EMBL" id="BAAAZY010000012">
    <property type="protein sequence ID" value="GAA4066154.1"/>
    <property type="molecule type" value="Genomic_DNA"/>
</dbReference>
<feature type="region of interest" description="Disordered" evidence="1">
    <location>
        <begin position="243"/>
        <end position="262"/>
    </location>
</feature>
<dbReference type="Pfam" id="PF10901">
    <property type="entry name" value="DUF2690"/>
    <property type="match status" value="1"/>
</dbReference>
<dbReference type="InterPro" id="IPR010982">
    <property type="entry name" value="Lambda_DNA-bd_dom_sf"/>
</dbReference>
<dbReference type="CDD" id="cd00093">
    <property type="entry name" value="HTH_XRE"/>
    <property type="match status" value="1"/>
</dbReference>
<evidence type="ECO:0000256" key="1">
    <source>
        <dbReference type="SAM" id="MobiDB-lite"/>
    </source>
</evidence>
<dbReference type="RefSeq" id="WP_345015437.1">
    <property type="nucleotide sequence ID" value="NZ_BAAAZY010000012.1"/>
</dbReference>
<keyword evidence="2" id="KW-1133">Transmembrane helix</keyword>
<accession>A0ABP7VFB9</accession>
<comment type="caution">
    <text evidence="3">The sequence shown here is derived from an EMBL/GenBank/DDBJ whole genome shotgun (WGS) entry which is preliminary data.</text>
</comment>
<keyword evidence="2" id="KW-0472">Membrane</keyword>
<feature type="compositionally biased region" description="Pro residues" evidence="1">
    <location>
        <begin position="82"/>
        <end position="93"/>
    </location>
</feature>
<gene>
    <name evidence="3" type="ORF">GCM10022233_46360</name>
</gene>
<feature type="region of interest" description="Disordered" evidence="1">
    <location>
        <begin position="82"/>
        <end position="124"/>
    </location>
</feature>
<proteinExistence type="predicted"/>
<dbReference type="InterPro" id="IPR001387">
    <property type="entry name" value="Cro/C1-type_HTH"/>
</dbReference>
<dbReference type="Pfam" id="PF13560">
    <property type="entry name" value="HTH_31"/>
    <property type="match status" value="1"/>
</dbReference>
<organism evidence="3 4">
    <name type="scientific">Streptomyces shaanxiensis</name>
    <dbReference type="NCBI Taxonomy" id="653357"/>
    <lineage>
        <taxon>Bacteria</taxon>
        <taxon>Bacillati</taxon>
        <taxon>Actinomycetota</taxon>
        <taxon>Actinomycetes</taxon>
        <taxon>Kitasatosporales</taxon>
        <taxon>Streptomycetaceae</taxon>
        <taxon>Streptomyces</taxon>
    </lineage>
</organism>
<keyword evidence="2" id="KW-0812">Transmembrane</keyword>
<evidence type="ECO:0000313" key="3">
    <source>
        <dbReference type="EMBL" id="GAA4066154.1"/>
    </source>
</evidence>
<feature type="compositionally biased region" description="Pro residues" evidence="1">
    <location>
        <begin position="103"/>
        <end position="113"/>
    </location>
</feature>
<dbReference type="InterPro" id="IPR021224">
    <property type="entry name" value="DUF2690"/>
</dbReference>
<evidence type="ECO:0008006" key="5">
    <source>
        <dbReference type="Google" id="ProtNLM"/>
    </source>
</evidence>
<reference evidence="4" key="1">
    <citation type="journal article" date="2019" name="Int. J. Syst. Evol. Microbiol.">
        <title>The Global Catalogue of Microorganisms (GCM) 10K type strain sequencing project: providing services to taxonomists for standard genome sequencing and annotation.</title>
        <authorList>
            <consortium name="The Broad Institute Genomics Platform"/>
            <consortium name="The Broad Institute Genome Sequencing Center for Infectious Disease"/>
            <person name="Wu L."/>
            <person name="Ma J."/>
        </authorList>
    </citation>
    <scope>NUCLEOTIDE SEQUENCE [LARGE SCALE GENOMIC DNA]</scope>
    <source>
        <strain evidence="4">JCM 16925</strain>
    </source>
</reference>
<feature type="transmembrane region" description="Helical" evidence="2">
    <location>
        <begin position="138"/>
        <end position="162"/>
    </location>
</feature>
<keyword evidence="4" id="KW-1185">Reference proteome</keyword>
<evidence type="ECO:0000256" key="2">
    <source>
        <dbReference type="SAM" id="Phobius"/>
    </source>
</evidence>